<dbReference type="Proteomes" id="UP000287239">
    <property type="component" value="Unassembled WGS sequence"/>
</dbReference>
<dbReference type="NCBIfam" id="NF033550">
    <property type="entry name" value="transpos_ISL3"/>
    <property type="match status" value="1"/>
</dbReference>
<evidence type="ECO:0000313" key="3">
    <source>
        <dbReference type="Proteomes" id="UP000287239"/>
    </source>
</evidence>
<organism evidence="2 3">
    <name type="scientific">Vagococcus salmoninarum</name>
    <dbReference type="NCBI Taxonomy" id="2739"/>
    <lineage>
        <taxon>Bacteria</taxon>
        <taxon>Bacillati</taxon>
        <taxon>Bacillota</taxon>
        <taxon>Bacilli</taxon>
        <taxon>Lactobacillales</taxon>
        <taxon>Enterococcaceae</taxon>
        <taxon>Vagococcus</taxon>
    </lineage>
</organism>
<protein>
    <recommendedName>
        <fullName evidence="1">Transposase IS204/IS1001/IS1096/IS1165 DDE domain-containing protein</fullName>
    </recommendedName>
</protein>
<reference evidence="2 3" key="1">
    <citation type="submission" date="2017-05" db="EMBL/GenBank/DDBJ databases">
        <title>Vagococcus spp. assemblies.</title>
        <authorList>
            <person name="Gulvik C.A."/>
        </authorList>
    </citation>
    <scope>NUCLEOTIDE SEQUENCE [LARGE SCALE GENOMIC DNA]</scope>
    <source>
        <strain evidence="2 3">NCFB 2777</strain>
    </source>
</reference>
<dbReference type="GeneID" id="98567855"/>
<dbReference type="OrthoDB" id="2012732at2"/>
<dbReference type="AlphaFoldDB" id="A0A429ZRX6"/>
<dbReference type="RefSeq" id="WP_126779004.1">
    <property type="nucleotide sequence ID" value="NZ_NGJU01000007.1"/>
</dbReference>
<dbReference type="Pfam" id="PF01610">
    <property type="entry name" value="DDE_Tnp_ISL3"/>
    <property type="match status" value="1"/>
</dbReference>
<dbReference type="EMBL" id="NGJU01000007">
    <property type="protein sequence ID" value="RST96399.1"/>
    <property type="molecule type" value="Genomic_DNA"/>
</dbReference>
<sequence>MFHNDYIRLSLNLKDPNITFAEKACVEQKIKGVTATLYFATLTYTPTHCKCCDRENTDFLLVKNGFLTSRVKWLHLANRPAYIELKKQRFLCRKCKRTFVAQSEEVAPSCFIANKVKQSLAIELGDAISLKDLSRRHNVSPTTAERILTQLGAAFKVDYTYLPPNLSLDEFKSVKNVVGKMSFIYCDSVTHEIIDILPDRRLNGLKEYFSRFSLEARQQVKTIVVDMNAAYFTLACELFPNAEVIIDRFHVVQLISRSLNQTRIQIMKQFFGSNASKMKDYRKLKNYWRLMLKCSTELDFQTYNYQRLFKK</sequence>
<feature type="non-terminal residue" evidence="2">
    <location>
        <position position="311"/>
    </location>
</feature>
<comment type="caution">
    <text evidence="2">The sequence shown here is derived from an EMBL/GenBank/DDBJ whole genome shotgun (WGS) entry which is preliminary data.</text>
</comment>
<dbReference type="InterPro" id="IPR047951">
    <property type="entry name" value="Transpos_ISL3"/>
</dbReference>
<gene>
    <name evidence="2" type="ORF">CBF35_05685</name>
</gene>
<feature type="domain" description="Transposase IS204/IS1001/IS1096/IS1165 DDE" evidence="1">
    <location>
        <begin position="166"/>
        <end position="305"/>
    </location>
</feature>
<dbReference type="PANTHER" id="PTHR33498:SF1">
    <property type="entry name" value="TRANSPOSASE FOR INSERTION SEQUENCE ELEMENT IS1557"/>
    <property type="match status" value="1"/>
</dbReference>
<proteinExistence type="predicted"/>
<dbReference type="PANTHER" id="PTHR33498">
    <property type="entry name" value="TRANSPOSASE FOR INSERTION SEQUENCE ELEMENT IS1557"/>
    <property type="match status" value="1"/>
</dbReference>
<accession>A0A429ZRX6</accession>
<dbReference type="InterPro" id="IPR002560">
    <property type="entry name" value="Transposase_DDE"/>
</dbReference>
<evidence type="ECO:0000313" key="2">
    <source>
        <dbReference type="EMBL" id="RST96399.1"/>
    </source>
</evidence>
<name>A0A429ZRX6_9ENTE</name>
<keyword evidence="3" id="KW-1185">Reference proteome</keyword>
<evidence type="ECO:0000259" key="1">
    <source>
        <dbReference type="Pfam" id="PF01610"/>
    </source>
</evidence>